<dbReference type="PANTHER" id="PTHR46401">
    <property type="entry name" value="GLYCOSYLTRANSFERASE WBBK-RELATED"/>
    <property type="match status" value="1"/>
</dbReference>
<evidence type="ECO:0000259" key="4">
    <source>
        <dbReference type="Pfam" id="PF13439"/>
    </source>
</evidence>
<dbReference type="InterPro" id="IPR001296">
    <property type="entry name" value="Glyco_trans_1"/>
</dbReference>
<comment type="caution">
    <text evidence="5">The sequence shown here is derived from an EMBL/GenBank/DDBJ whole genome shotgun (WGS) entry which is preliminary data.</text>
</comment>
<evidence type="ECO:0000259" key="3">
    <source>
        <dbReference type="Pfam" id="PF00534"/>
    </source>
</evidence>
<dbReference type="PANTHER" id="PTHR46401:SF2">
    <property type="entry name" value="GLYCOSYLTRANSFERASE WBBK-RELATED"/>
    <property type="match status" value="1"/>
</dbReference>
<name>A0A9X3NHG7_9ACTN</name>
<dbReference type="EMBL" id="JAPDDP010000100">
    <property type="protein sequence ID" value="MDA0185152.1"/>
    <property type="molecule type" value="Genomic_DNA"/>
</dbReference>
<accession>A0A9X3NHG7</accession>
<dbReference type="Proteomes" id="UP001147653">
    <property type="component" value="Unassembled WGS sequence"/>
</dbReference>
<evidence type="ECO:0000313" key="5">
    <source>
        <dbReference type="EMBL" id="MDA0185152.1"/>
    </source>
</evidence>
<organism evidence="5 6">
    <name type="scientific">Solirubrobacter phytolaccae</name>
    <dbReference type="NCBI Taxonomy" id="1404360"/>
    <lineage>
        <taxon>Bacteria</taxon>
        <taxon>Bacillati</taxon>
        <taxon>Actinomycetota</taxon>
        <taxon>Thermoleophilia</taxon>
        <taxon>Solirubrobacterales</taxon>
        <taxon>Solirubrobacteraceae</taxon>
        <taxon>Solirubrobacter</taxon>
    </lineage>
</organism>
<protein>
    <submittedName>
        <fullName evidence="5">Glycosyltransferase family 4 protein</fullName>
    </submittedName>
</protein>
<keyword evidence="6" id="KW-1185">Reference proteome</keyword>
<evidence type="ECO:0000256" key="1">
    <source>
        <dbReference type="ARBA" id="ARBA00022676"/>
    </source>
</evidence>
<dbReference type="SUPFAM" id="SSF53756">
    <property type="entry name" value="UDP-Glycosyltransferase/glycogen phosphorylase"/>
    <property type="match status" value="1"/>
</dbReference>
<gene>
    <name evidence="5" type="ORF">OJ997_32910</name>
</gene>
<dbReference type="InterPro" id="IPR028098">
    <property type="entry name" value="Glyco_trans_4-like_N"/>
</dbReference>
<feature type="domain" description="Glycosyl transferase family 1" evidence="3">
    <location>
        <begin position="194"/>
        <end position="344"/>
    </location>
</feature>
<dbReference type="Pfam" id="PF00534">
    <property type="entry name" value="Glycos_transf_1"/>
    <property type="match status" value="1"/>
</dbReference>
<keyword evidence="2" id="KW-0808">Transferase</keyword>
<dbReference type="CDD" id="cd03809">
    <property type="entry name" value="GT4_MtfB-like"/>
    <property type="match status" value="1"/>
</dbReference>
<evidence type="ECO:0000313" key="6">
    <source>
        <dbReference type="Proteomes" id="UP001147653"/>
    </source>
</evidence>
<feature type="domain" description="Glycosyltransferase subfamily 4-like N-terminal" evidence="4">
    <location>
        <begin position="16"/>
        <end position="176"/>
    </location>
</feature>
<dbReference type="RefSeq" id="WP_270029638.1">
    <property type="nucleotide sequence ID" value="NZ_JAPDDP010000100.1"/>
</dbReference>
<dbReference type="GO" id="GO:0016757">
    <property type="term" value="F:glycosyltransferase activity"/>
    <property type="evidence" value="ECO:0007669"/>
    <property type="project" value="UniProtKB-KW"/>
</dbReference>
<proteinExistence type="predicted"/>
<dbReference type="AlphaFoldDB" id="A0A9X3NHG7"/>
<keyword evidence="1" id="KW-0328">Glycosyltransferase</keyword>
<dbReference type="Pfam" id="PF13439">
    <property type="entry name" value="Glyco_transf_4"/>
    <property type="match status" value="1"/>
</dbReference>
<reference evidence="5" key="1">
    <citation type="submission" date="2022-10" db="EMBL/GenBank/DDBJ databases">
        <title>The WGS of Solirubrobacter phytolaccae KCTC 29190.</title>
        <authorList>
            <person name="Jiang Z."/>
        </authorList>
    </citation>
    <scope>NUCLEOTIDE SEQUENCE</scope>
    <source>
        <strain evidence="5">KCTC 29190</strain>
    </source>
</reference>
<sequence>MRLGLDLLFMVPGETGGRETYSRELLRALRETQPDLHVTAFLNRETAAAGPGWWSELPDRAVALPRVWARKQASWALGETVVLTRAASAARVQLLHSPANFGPAAGRFARVLTLHDLMYRLQPELVSKAVRVATDAVLVPAAKRAHRVITATEASREEIAAELGLDRDRIVVIPHGAHPPPRGTRDLAAARARLEAGTRPIVLAVATNVEHKNHPALLAALAELAPEERPLLVIAGHGTDELAARAAELGVGGDARLLGAVSDAELEDLYAVATVYVTATRHEGFGLPVIEAMGRGLPVAASDIPVLREVAGDAGWWFAPEDPRSIATTLRSVLAGGAEVEDRRRRGLAAGRNYTWATTAALTVEAYAAALSAQTS</sequence>
<dbReference type="Gene3D" id="3.40.50.2000">
    <property type="entry name" value="Glycogen Phosphorylase B"/>
    <property type="match status" value="2"/>
</dbReference>
<evidence type="ECO:0000256" key="2">
    <source>
        <dbReference type="ARBA" id="ARBA00022679"/>
    </source>
</evidence>
<dbReference type="GO" id="GO:0009103">
    <property type="term" value="P:lipopolysaccharide biosynthetic process"/>
    <property type="evidence" value="ECO:0007669"/>
    <property type="project" value="TreeGrafter"/>
</dbReference>